<evidence type="ECO:0000313" key="19">
    <source>
        <dbReference type="EMBL" id="OXB67998.1"/>
    </source>
</evidence>
<dbReference type="CDD" id="cd11304">
    <property type="entry name" value="Cadherin_repeat"/>
    <property type="match status" value="4"/>
</dbReference>
<gene>
    <name evidence="19" type="ORF">ASZ78_001288</name>
</gene>
<feature type="chain" id="PRO_5013211732" description="Cadherin domain-containing protein" evidence="17">
    <location>
        <begin position="22"/>
        <end position="770"/>
    </location>
</feature>
<accession>A0A226NKV0</accession>
<keyword evidence="2" id="KW-1003">Cell membrane</keyword>
<keyword evidence="4 14" id="KW-0812">Transmembrane</keyword>
<dbReference type="STRING" id="9009.A0A226NKV0"/>
<dbReference type="AlphaFoldDB" id="A0A226NKV0"/>
<dbReference type="PANTHER" id="PTHR24027:SF323">
    <property type="entry name" value="CADHERIN-19"/>
    <property type="match status" value="1"/>
</dbReference>
<dbReference type="SMART" id="SM00112">
    <property type="entry name" value="CA"/>
    <property type="match status" value="5"/>
</dbReference>
<comment type="subcellular location">
    <subcellularLocation>
        <location evidence="1 14">Cell membrane</location>
        <topology evidence="1 14">Single-pass type I membrane protein</topology>
    </subcellularLocation>
</comment>
<dbReference type="GO" id="GO:0008013">
    <property type="term" value="F:beta-catenin binding"/>
    <property type="evidence" value="ECO:0007669"/>
    <property type="project" value="TreeGrafter"/>
</dbReference>
<feature type="signal peptide" evidence="17">
    <location>
        <begin position="1"/>
        <end position="21"/>
    </location>
</feature>
<dbReference type="InterPro" id="IPR002126">
    <property type="entry name" value="Cadherin-like_dom"/>
</dbReference>
<dbReference type="EMBL" id="MCFN01000026">
    <property type="protein sequence ID" value="OXB67998.1"/>
    <property type="molecule type" value="Genomic_DNA"/>
</dbReference>
<dbReference type="InterPro" id="IPR015919">
    <property type="entry name" value="Cadherin-like_sf"/>
</dbReference>
<dbReference type="FunFam" id="2.60.40.60:FF:000012">
    <property type="entry name" value="Cadherin 24"/>
    <property type="match status" value="1"/>
</dbReference>
<dbReference type="GO" id="GO:0000902">
    <property type="term" value="P:cell morphogenesis"/>
    <property type="evidence" value="ECO:0007669"/>
    <property type="project" value="TreeGrafter"/>
</dbReference>
<evidence type="ECO:0000256" key="9">
    <source>
        <dbReference type="ARBA" id="ARBA00022889"/>
    </source>
</evidence>
<evidence type="ECO:0000256" key="17">
    <source>
        <dbReference type="SAM" id="SignalP"/>
    </source>
</evidence>
<evidence type="ECO:0000256" key="4">
    <source>
        <dbReference type="ARBA" id="ARBA00022692"/>
    </source>
</evidence>
<evidence type="ECO:0000256" key="12">
    <source>
        <dbReference type="ARBA" id="ARBA00023180"/>
    </source>
</evidence>
<dbReference type="GO" id="GO:0005509">
    <property type="term" value="F:calcium ion binding"/>
    <property type="evidence" value="ECO:0007669"/>
    <property type="project" value="UniProtKB-UniRule"/>
</dbReference>
<dbReference type="FunFam" id="2.60.40.60:FF:000202">
    <property type="entry name" value="cadherin-8 isoform X4"/>
    <property type="match status" value="1"/>
</dbReference>
<evidence type="ECO:0000256" key="5">
    <source>
        <dbReference type="ARBA" id="ARBA00022723"/>
    </source>
</evidence>
<dbReference type="SUPFAM" id="SSF49313">
    <property type="entry name" value="Cadherin-like"/>
    <property type="match status" value="5"/>
</dbReference>
<feature type="domain" description="Cadherin" evidence="18">
    <location>
        <begin position="371"/>
        <end position="468"/>
    </location>
</feature>
<keyword evidence="9 14" id="KW-0130">Cell adhesion</keyword>
<dbReference type="FunFam" id="2.60.40.60:FF:000017">
    <property type="entry name" value="Cadherin 24"/>
    <property type="match status" value="1"/>
</dbReference>
<dbReference type="Pfam" id="PF01049">
    <property type="entry name" value="CADH_Y-type_LIR"/>
    <property type="match status" value="1"/>
</dbReference>
<evidence type="ECO:0000256" key="14">
    <source>
        <dbReference type="RuleBase" id="RU003318"/>
    </source>
</evidence>
<dbReference type="GO" id="GO:0007043">
    <property type="term" value="P:cell-cell junction assembly"/>
    <property type="evidence" value="ECO:0007669"/>
    <property type="project" value="TreeGrafter"/>
</dbReference>
<dbReference type="FunFam" id="4.10.900.10:FF:000001">
    <property type="entry name" value="Cadherin 2"/>
    <property type="match status" value="1"/>
</dbReference>
<evidence type="ECO:0000256" key="1">
    <source>
        <dbReference type="ARBA" id="ARBA00004251"/>
    </source>
</evidence>
<evidence type="ECO:0000256" key="2">
    <source>
        <dbReference type="ARBA" id="ARBA00022475"/>
    </source>
</evidence>
<keyword evidence="12" id="KW-0325">Glycoprotein</keyword>
<evidence type="ECO:0000256" key="7">
    <source>
        <dbReference type="ARBA" id="ARBA00022737"/>
    </source>
</evidence>
<dbReference type="Gene3D" id="4.10.900.10">
    <property type="entry name" value="TCF3-CBD (Catenin binding domain)"/>
    <property type="match status" value="1"/>
</dbReference>
<dbReference type="FunFam" id="2.60.40.60:FF:000014">
    <property type="entry name" value="Cadherin 8"/>
    <property type="match status" value="1"/>
</dbReference>
<proteinExistence type="predicted"/>
<dbReference type="GO" id="GO:0045296">
    <property type="term" value="F:cadherin binding"/>
    <property type="evidence" value="ECO:0007669"/>
    <property type="project" value="TreeGrafter"/>
</dbReference>
<dbReference type="GO" id="GO:0005912">
    <property type="term" value="C:adherens junction"/>
    <property type="evidence" value="ECO:0007669"/>
    <property type="project" value="TreeGrafter"/>
</dbReference>
<dbReference type="GO" id="GO:0016339">
    <property type="term" value="P:calcium-dependent cell-cell adhesion via plasma membrane cell adhesion molecules"/>
    <property type="evidence" value="ECO:0007669"/>
    <property type="project" value="TreeGrafter"/>
</dbReference>
<comment type="caution">
    <text evidence="19">The sequence shown here is derived from an EMBL/GenBank/DDBJ whole genome shotgun (WGS) entry which is preliminary data.</text>
</comment>
<dbReference type="GO" id="GO:0034332">
    <property type="term" value="P:adherens junction organization"/>
    <property type="evidence" value="ECO:0007669"/>
    <property type="project" value="TreeGrafter"/>
</dbReference>
<evidence type="ECO:0000256" key="16">
    <source>
        <dbReference type="SAM" id="Phobius"/>
    </source>
</evidence>
<dbReference type="GO" id="GO:0016342">
    <property type="term" value="C:catenin complex"/>
    <property type="evidence" value="ECO:0007669"/>
    <property type="project" value="TreeGrafter"/>
</dbReference>
<dbReference type="InterPro" id="IPR000233">
    <property type="entry name" value="Cadherin_Y-type_LIR"/>
</dbReference>
<keyword evidence="6 17" id="KW-0732">Signal</keyword>
<keyword evidence="3" id="KW-0165">Cleavage on pair of basic residues</keyword>
<dbReference type="Proteomes" id="UP000198323">
    <property type="component" value="Unassembled WGS sequence"/>
</dbReference>
<feature type="domain" description="Cadherin" evidence="18">
    <location>
        <begin position="468"/>
        <end position="579"/>
    </location>
</feature>
<keyword evidence="7" id="KW-0677">Repeat</keyword>
<evidence type="ECO:0000256" key="15">
    <source>
        <dbReference type="RuleBase" id="RU004357"/>
    </source>
</evidence>
<evidence type="ECO:0000313" key="20">
    <source>
        <dbReference type="Proteomes" id="UP000198323"/>
    </source>
</evidence>
<protein>
    <recommendedName>
        <fullName evidence="18">Cadherin domain-containing protein</fullName>
    </recommendedName>
</protein>
<feature type="domain" description="Cadherin" evidence="18">
    <location>
        <begin position="72"/>
        <end position="148"/>
    </location>
</feature>
<keyword evidence="10 16" id="KW-1133">Transmembrane helix</keyword>
<reference evidence="19 20" key="1">
    <citation type="submission" date="2016-07" db="EMBL/GenBank/DDBJ databases">
        <title>Disparate Historic Effective Population Sizes Predicted by Modern Levels of Genome Diversity for the Scaled Quail (Callipepla squamata) and the Northern Bobwhite (Colinus virginianus): Inferences from First and Second Generation Draft Genome Assemblies for Sympatric New World Quail.</title>
        <authorList>
            <person name="Oldeschulte D.L."/>
            <person name="Halley Y.A."/>
            <person name="Bhattarai E.K."/>
            <person name="Brashear W.A."/>
            <person name="Hill J."/>
            <person name="Metz R.P."/>
            <person name="Johnson C.D."/>
            <person name="Rollins D."/>
            <person name="Peterson M.J."/>
            <person name="Bickhart D.M."/>
            <person name="Decker J.E."/>
            <person name="Seabury C.M."/>
        </authorList>
    </citation>
    <scope>NUCLEOTIDE SEQUENCE [LARGE SCALE GENOMIC DNA]</scope>
    <source>
        <strain evidence="19 20">Texas</strain>
        <tissue evidence="19">Leg muscle</tissue>
    </source>
</reference>
<dbReference type="InterPro" id="IPR020894">
    <property type="entry name" value="Cadherin_CS"/>
</dbReference>
<evidence type="ECO:0000256" key="8">
    <source>
        <dbReference type="ARBA" id="ARBA00022837"/>
    </source>
</evidence>
<keyword evidence="20" id="KW-1185">Reference proteome</keyword>
<dbReference type="PANTHER" id="PTHR24027">
    <property type="entry name" value="CADHERIN-23"/>
    <property type="match status" value="1"/>
</dbReference>
<sequence length="770" mass="86787">MNCSTYLSLVLALVQLQPCSPTMQNYSTQKTDKSFRTIPRVKRDWVWEPLFVTEEETSTMPMYVGQLKSDLDKDDGSLQYILTGEGADSIFFINEQGKIYVRQKLDREKKSFYILRAQVINRKTRLPIEPDSEFIIKVRDINDHEPQFLDGPYVATVPEMSPEGTSVIQVTATDGDDPSDGNNARLLYSLVQGQPYFSVEPKTGVIRMASQMDRETKDQYLVVIQAKDMVGQPGAFSATTTVTINLSDVNDNPPKFEQRLYYMNVSEEAPVGTTVGRLLAEDSDTGDNAAMNYFIEEDSSDVFDIITNNETQEGIILLKKRVDYESKRKHSVRVKVVNRYIDDRFLEEGPFEDITIVQISVINADEPPVFTLESYVMEIAEGVLSGSLVGTVSARDVDKENSPVRYSIVQGMHLKRLFSINEHNGTIITTEPLDREKASWHNITVTATETKANVYIQVLDVNDHAPEFPKHYETFVCENTVSGQLIQSISAVDKDDSAESHHFYFSLAQDTTNDSCFTVKDNQDNTAGIFTTVSGFSRQEQFYFFLPIIILDNGSPPLTSTNTLTVTVCDCDTEVNTLYCRYGAFMYSMGLSTEALVAALACMLILLGVRQQRKKTHFSEKVEEFRENIVRYDDEGGGEEDTEAFDISALRTRTVLRTHKPRKKITTEVHSLYRQSLQVGPDSAIFRQFISEKLEEANTDPTAPPYDSLQTYAFEGTGSLAGSLSSIGSNTSDVDQNYDYLVGWGPHFKQLASMYASQRCTRDQLLFDHF</sequence>
<dbReference type="OrthoDB" id="6252479at2759"/>
<dbReference type="PROSITE" id="PS00232">
    <property type="entry name" value="CADHERIN_1"/>
    <property type="match status" value="2"/>
</dbReference>
<comment type="function">
    <text evidence="15">Cadherins are calcium-dependent cell adhesion proteins.</text>
</comment>
<evidence type="ECO:0000256" key="13">
    <source>
        <dbReference type="PROSITE-ProRule" id="PRU00043"/>
    </source>
</evidence>
<evidence type="ECO:0000256" key="6">
    <source>
        <dbReference type="ARBA" id="ARBA00022729"/>
    </source>
</evidence>
<keyword evidence="11 16" id="KW-0472">Membrane</keyword>
<evidence type="ECO:0000256" key="11">
    <source>
        <dbReference type="ARBA" id="ARBA00023136"/>
    </source>
</evidence>
<dbReference type="PRINTS" id="PR00205">
    <property type="entry name" value="CADHERIN"/>
</dbReference>
<evidence type="ECO:0000256" key="10">
    <source>
        <dbReference type="ARBA" id="ARBA00022989"/>
    </source>
</evidence>
<feature type="domain" description="Cadherin" evidence="18">
    <location>
        <begin position="257"/>
        <end position="370"/>
    </location>
</feature>
<keyword evidence="8 13" id="KW-0106">Calcium</keyword>
<dbReference type="Gene3D" id="2.60.40.60">
    <property type="entry name" value="Cadherins"/>
    <property type="match status" value="5"/>
</dbReference>
<keyword evidence="5" id="KW-0479">Metal-binding</keyword>
<dbReference type="FunFam" id="2.60.40.60:FF:000008">
    <property type="entry name" value="Cadherin 24"/>
    <property type="match status" value="1"/>
</dbReference>
<dbReference type="InterPro" id="IPR027397">
    <property type="entry name" value="Catenin-bd_sf"/>
</dbReference>
<evidence type="ECO:0000259" key="18">
    <source>
        <dbReference type="PROSITE" id="PS50268"/>
    </source>
</evidence>
<dbReference type="PROSITE" id="PS50268">
    <property type="entry name" value="CADHERIN_2"/>
    <property type="match status" value="5"/>
</dbReference>
<dbReference type="InterPro" id="IPR039808">
    <property type="entry name" value="Cadherin"/>
</dbReference>
<evidence type="ECO:0000256" key="3">
    <source>
        <dbReference type="ARBA" id="ARBA00022685"/>
    </source>
</evidence>
<dbReference type="GO" id="GO:0044331">
    <property type="term" value="P:cell-cell adhesion mediated by cadherin"/>
    <property type="evidence" value="ECO:0007669"/>
    <property type="project" value="TreeGrafter"/>
</dbReference>
<feature type="transmembrane region" description="Helical" evidence="16">
    <location>
        <begin position="585"/>
        <end position="609"/>
    </location>
</feature>
<feature type="domain" description="Cadherin" evidence="18">
    <location>
        <begin position="149"/>
        <end position="256"/>
    </location>
</feature>
<dbReference type="Pfam" id="PF00028">
    <property type="entry name" value="Cadherin"/>
    <property type="match status" value="5"/>
</dbReference>
<dbReference type="GO" id="GO:0007156">
    <property type="term" value="P:homophilic cell adhesion via plasma membrane adhesion molecules"/>
    <property type="evidence" value="ECO:0007669"/>
    <property type="project" value="InterPro"/>
</dbReference>
<organism evidence="19 20">
    <name type="scientific">Callipepla squamata</name>
    <name type="common">Scaled quail</name>
    <dbReference type="NCBI Taxonomy" id="9009"/>
    <lineage>
        <taxon>Eukaryota</taxon>
        <taxon>Metazoa</taxon>
        <taxon>Chordata</taxon>
        <taxon>Craniata</taxon>
        <taxon>Vertebrata</taxon>
        <taxon>Euteleostomi</taxon>
        <taxon>Archelosauria</taxon>
        <taxon>Archosauria</taxon>
        <taxon>Dinosauria</taxon>
        <taxon>Saurischia</taxon>
        <taxon>Theropoda</taxon>
        <taxon>Coelurosauria</taxon>
        <taxon>Aves</taxon>
        <taxon>Neognathae</taxon>
        <taxon>Galloanserae</taxon>
        <taxon>Galliformes</taxon>
        <taxon>Odontophoridae</taxon>
        <taxon>Callipepla</taxon>
    </lineage>
</organism>
<name>A0A226NKV0_CALSU</name>
<dbReference type="GO" id="GO:0016477">
    <property type="term" value="P:cell migration"/>
    <property type="evidence" value="ECO:0007669"/>
    <property type="project" value="TreeGrafter"/>
</dbReference>